<sequence>GIDTSRIYAGGSSAGAITAVNAAYINNESEIPDPIYDYVMEYGGLEGFSGNPGYNSEFYGIVNLCGAIGHYDWIELDDIPVVSVHGDEDTVVPYADDMVTLFGINLQVYGSYIIHQTMIDLGNQSALYTFEGEDHAPYGYSDAYMDLTINFTKEFMYDLVCEESQTAEISIYHQAYWNLVGLPLEVENSNVEILFPTANENTLFSYDQSYIQETYLENGIGYWLRFDNEGASTLAGEILNDITISLNADWNLITGISEDLYIYSATDPDGIIIENTLFGFSEGYFNTDTLIPGNGYWLRAFQNGEITLNSGSSRKVSAKDYDLTNRANSFKINGMELFFGIDIPSKERIHYSLPPKPPIPITDIRFSGDTKLCSTDECVIEVMSNKELLQFECVLNSDEVWELMDQSGNVTLCSGVQFLELNSYSESFVLRKSGSSILPH</sequence>
<proteinExistence type="predicted"/>
<feature type="non-terminal residue" evidence="1">
    <location>
        <position position="440"/>
    </location>
</feature>
<protein>
    <submittedName>
        <fullName evidence="1">Uncharacterized protein</fullName>
    </submittedName>
</protein>
<dbReference type="Gene3D" id="3.40.50.1820">
    <property type="entry name" value="alpha/beta hydrolase"/>
    <property type="match status" value="1"/>
</dbReference>
<dbReference type="SUPFAM" id="SSF53474">
    <property type="entry name" value="alpha/beta-Hydrolases"/>
    <property type="match status" value="1"/>
</dbReference>
<feature type="non-terminal residue" evidence="1">
    <location>
        <position position="1"/>
    </location>
</feature>
<dbReference type="EMBL" id="UINC01074265">
    <property type="protein sequence ID" value="SVC11277.1"/>
    <property type="molecule type" value="Genomic_DNA"/>
</dbReference>
<gene>
    <name evidence="1" type="ORF">METZ01_LOCUS264131</name>
</gene>
<dbReference type="AlphaFoldDB" id="A0A382JJI6"/>
<name>A0A382JJI6_9ZZZZ</name>
<dbReference type="InterPro" id="IPR029058">
    <property type="entry name" value="AB_hydrolase_fold"/>
</dbReference>
<evidence type="ECO:0000313" key="1">
    <source>
        <dbReference type="EMBL" id="SVC11277.1"/>
    </source>
</evidence>
<accession>A0A382JJI6</accession>
<reference evidence="1" key="1">
    <citation type="submission" date="2018-05" db="EMBL/GenBank/DDBJ databases">
        <authorList>
            <person name="Lanie J.A."/>
            <person name="Ng W.-L."/>
            <person name="Kazmierczak K.M."/>
            <person name="Andrzejewski T.M."/>
            <person name="Davidsen T.M."/>
            <person name="Wayne K.J."/>
            <person name="Tettelin H."/>
            <person name="Glass J.I."/>
            <person name="Rusch D."/>
            <person name="Podicherti R."/>
            <person name="Tsui H.-C.T."/>
            <person name="Winkler M.E."/>
        </authorList>
    </citation>
    <scope>NUCLEOTIDE SEQUENCE</scope>
</reference>
<organism evidence="1">
    <name type="scientific">marine metagenome</name>
    <dbReference type="NCBI Taxonomy" id="408172"/>
    <lineage>
        <taxon>unclassified sequences</taxon>
        <taxon>metagenomes</taxon>
        <taxon>ecological metagenomes</taxon>
    </lineage>
</organism>